<comment type="subcellular location">
    <subcellularLocation>
        <location evidence="1">Secreted</location>
    </subcellularLocation>
</comment>
<dbReference type="Pfam" id="PF00560">
    <property type="entry name" value="LRR_1"/>
    <property type="match status" value="2"/>
</dbReference>
<dbReference type="InterPro" id="IPR051582">
    <property type="entry name" value="LRR_extensin-like_regulator"/>
</dbReference>
<dbReference type="RefSeq" id="XP_020110972.1">
    <property type="nucleotide sequence ID" value="XM_020255383.1"/>
</dbReference>
<dbReference type="InterPro" id="IPR032675">
    <property type="entry name" value="LRR_dom_sf"/>
</dbReference>
<sequence>MAFHLVCFFLQLLLLTTFLNFSFGRHFNVTSSRKAIEIGIGIGIGGGGGGGGGGSPSPPGSGCPCTPPPPPPCTPNGPITQACFPNVLLYNAYLVIQRFRGTITSDPQGITNTWAGTDICSKTSYLGFFCETPPNRVNTPTVASVDFNGYRLGAPTVCGFVDQLPDLALFHANSNNFGGTVPDLSGLRFFYELDVSNNKLTGAFPADVLCLNNATFLDLRFNGYVGAVPPQVFVLSMLQVLFLNNNNFTGQLPADLGLTPAQYLTLANNKFTGPIPSSIGQAANTLLEVLFLNNLLSGCLPYEIGLLKKATVFDAGTNLLTGPIPLSFGCLKKIEQLNLADNKLYGEVPDVLCRLGSPGVGNLMNLSLSDNYFTSLGPSCWALLKKGMLDVRKNCIPGVPDQRLPEECKLFLWQKKYCPLNTYVPCQSPWPEGADQLNSKGTAAAPETMPVADGGRDRSRASGYTTYSALHQNPKP</sequence>
<proteinExistence type="predicted"/>
<reference evidence="7" key="1">
    <citation type="journal article" date="2015" name="Nat. Genet.">
        <title>The pineapple genome and the evolution of CAM photosynthesis.</title>
        <authorList>
            <person name="Ming R."/>
            <person name="VanBuren R."/>
            <person name="Wai C.M."/>
            <person name="Tang H."/>
            <person name="Schatz M.C."/>
            <person name="Bowers J.E."/>
            <person name="Lyons E."/>
            <person name="Wang M.L."/>
            <person name="Chen J."/>
            <person name="Biggers E."/>
            <person name="Zhang J."/>
            <person name="Huang L."/>
            <person name="Zhang L."/>
            <person name="Miao W."/>
            <person name="Zhang J."/>
            <person name="Ye Z."/>
            <person name="Miao C."/>
            <person name="Lin Z."/>
            <person name="Wang H."/>
            <person name="Zhou H."/>
            <person name="Yim W.C."/>
            <person name="Priest H.D."/>
            <person name="Zheng C."/>
            <person name="Woodhouse M."/>
            <person name="Edger P.P."/>
            <person name="Guyot R."/>
            <person name="Guo H.B."/>
            <person name="Guo H."/>
            <person name="Zheng G."/>
            <person name="Singh R."/>
            <person name="Sharma A."/>
            <person name="Min X."/>
            <person name="Zheng Y."/>
            <person name="Lee H."/>
            <person name="Gurtowski J."/>
            <person name="Sedlazeck F.J."/>
            <person name="Harkess A."/>
            <person name="McKain M.R."/>
            <person name="Liao Z."/>
            <person name="Fang J."/>
            <person name="Liu J."/>
            <person name="Zhang X."/>
            <person name="Zhang Q."/>
            <person name="Hu W."/>
            <person name="Qin Y."/>
            <person name="Wang K."/>
            <person name="Chen L.Y."/>
            <person name="Shirley N."/>
            <person name="Lin Y.R."/>
            <person name="Liu L.Y."/>
            <person name="Hernandez A.G."/>
            <person name="Wright C.L."/>
            <person name="Bulone V."/>
            <person name="Tuskan G.A."/>
            <person name="Heath K."/>
            <person name="Zee F."/>
            <person name="Moore P.H."/>
            <person name="Sunkar R."/>
            <person name="Leebens-Mack J.H."/>
            <person name="Mockler T."/>
            <person name="Bennetzen J.L."/>
            <person name="Freeling M."/>
            <person name="Sankoff D."/>
            <person name="Paterson A.H."/>
            <person name="Zhu X."/>
            <person name="Yang X."/>
            <person name="Smith J.A."/>
            <person name="Cushman J.C."/>
            <person name="Paull R.E."/>
            <person name="Yu Q."/>
        </authorList>
    </citation>
    <scope>NUCLEOTIDE SEQUENCE [LARGE SCALE GENOMIC DNA]</scope>
    <source>
        <strain evidence="7">cv. F153</strain>
    </source>
</reference>
<evidence type="ECO:0000256" key="5">
    <source>
        <dbReference type="SAM" id="MobiDB-lite"/>
    </source>
</evidence>
<keyword evidence="4" id="KW-0677">Repeat</keyword>
<dbReference type="InterPro" id="IPR001611">
    <property type="entry name" value="Leu-rich_rpt"/>
</dbReference>
<evidence type="ECO:0000313" key="7">
    <source>
        <dbReference type="Proteomes" id="UP000515123"/>
    </source>
</evidence>
<dbReference type="SUPFAM" id="SSF52058">
    <property type="entry name" value="L domain-like"/>
    <property type="match status" value="1"/>
</dbReference>
<evidence type="ECO:0000256" key="1">
    <source>
        <dbReference type="ARBA" id="ARBA00004613"/>
    </source>
</evidence>
<dbReference type="GO" id="GO:0005576">
    <property type="term" value="C:extracellular region"/>
    <property type="evidence" value="ECO:0007669"/>
    <property type="project" value="UniProtKB-SubCell"/>
</dbReference>
<protein>
    <submittedName>
        <fullName evidence="8">Uncharacterized protein At4g06744-like</fullName>
    </submittedName>
</protein>
<dbReference type="AlphaFoldDB" id="A0A6P5GT10"/>
<feature type="chain" id="PRO_5027968545" evidence="6">
    <location>
        <begin position="25"/>
        <end position="476"/>
    </location>
</feature>
<dbReference type="GeneID" id="109725971"/>
<feature type="region of interest" description="Disordered" evidence="5">
    <location>
        <begin position="435"/>
        <end position="476"/>
    </location>
</feature>
<dbReference type="OrthoDB" id="676979at2759"/>
<evidence type="ECO:0000256" key="2">
    <source>
        <dbReference type="ARBA" id="ARBA00022525"/>
    </source>
</evidence>
<accession>A0A6P5GT10</accession>
<organism evidence="7 8">
    <name type="scientific">Ananas comosus</name>
    <name type="common">Pineapple</name>
    <name type="synonym">Ananas ananas</name>
    <dbReference type="NCBI Taxonomy" id="4615"/>
    <lineage>
        <taxon>Eukaryota</taxon>
        <taxon>Viridiplantae</taxon>
        <taxon>Streptophyta</taxon>
        <taxon>Embryophyta</taxon>
        <taxon>Tracheophyta</taxon>
        <taxon>Spermatophyta</taxon>
        <taxon>Magnoliopsida</taxon>
        <taxon>Liliopsida</taxon>
        <taxon>Poales</taxon>
        <taxon>Bromeliaceae</taxon>
        <taxon>Bromelioideae</taxon>
        <taxon>Ananas</taxon>
    </lineage>
</organism>
<name>A0A6P5GT10_ANACO</name>
<feature type="compositionally biased region" description="Polar residues" evidence="5">
    <location>
        <begin position="462"/>
        <end position="476"/>
    </location>
</feature>
<keyword evidence="2" id="KW-0964">Secreted</keyword>
<feature type="signal peptide" evidence="6">
    <location>
        <begin position="1"/>
        <end position="24"/>
    </location>
</feature>
<evidence type="ECO:0000256" key="6">
    <source>
        <dbReference type="SAM" id="SignalP"/>
    </source>
</evidence>
<dbReference type="Proteomes" id="UP000515123">
    <property type="component" value="Linkage group 20"/>
</dbReference>
<evidence type="ECO:0000313" key="8">
    <source>
        <dbReference type="RefSeq" id="XP_020110972.1"/>
    </source>
</evidence>
<dbReference type="PANTHER" id="PTHR32093">
    <property type="entry name" value="LEUCINE-RICH REPEAT EXTENSIN-LIKE PROTEIN 3-RELATED"/>
    <property type="match status" value="1"/>
</dbReference>
<keyword evidence="7" id="KW-1185">Reference proteome</keyword>
<dbReference type="Gene3D" id="3.80.10.10">
    <property type="entry name" value="Ribonuclease Inhibitor"/>
    <property type="match status" value="1"/>
</dbReference>
<keyword evidence="3 6" id="KW-0732">Signal</keyword>
<evidence type="ECO:0000256" key="4">
    <source>
        <dbReference type="ARBA" id="ARBA00022737"/>
    </source>
</evidence>
<evidence type="ECO:0000256" key="3">
    <source>
        <dbReference type="ARBA" id="ARBA00022729"/>
    </source>
</evidence>
<reference evidence="8" key="2">
    <citation type="submission" date="2025-08" db="UniProtKB">
        <authorList>
            <consortium name="RefSeq"/>
        </authorList>
    </citation>
    <scope>IDENTIFICATION</scope>
    <source>
        <tissue evidence="8">Leaf</tissue>
    </source>
</reference>
<gene>
    <name evidence="8" type="primary">LOC109725971</name>
</gene>
<dbReference type="Gramene" id="Aco018893.1.mrna1">
    <property type="protein sequence ID" value="Aco018893.1.mrna1"/>
    <property type="gene ID" value="Aco018893.1.path1"/>
</dbReference>
<dbReference type="PANTHER" id="PTHR32093:SF128">
    <property type="entry name" value="LEUCINE-RICH REPEAT-CONTAINING N-TERMINAL PLANT-TYPE DOMAIN-CONTAINING PROTEIN"/>
    <property type="match status" value="1"/>
</dbReference>